<evidence type="ECO:0000313" key="2">
    <source>
        <dbReference type="Proteomes" id="UP000298493"/>
    </source>
</evidence>
<sequence>MPAFESLPRELRQEILTIVFTETIATDCQTTFGPYLSRTAEYRSAAFLTSQTTFDLCLGRVCSYSKDIHGMRASRKGEMFVWNQGEGDVVAATPVRKQRPASQHAYNIQPQFSLLFYTTPSRNLNASRIIGVLVEPLKRFAYFLRHHRPNIYGKSRLHRIRLHPGSFAAIPPQATTACLGVTHVALFPHSIGPARLAVSPSSLRRGGLRFLDQFSKPLTSTLVKKWNFGKESHHTNGFQSSIFWNDGLQRSRNSSLTTSAVTPLCQVFRARPQRKTSCAAKSSDV</sequence>
<organism evidence="1 2">
    <name type="scientific">Venturia nashicola</name>
    <dbReference type="NCBI Taxonomy" id="86259"/>
    <lineage>
        <taxon>Eukaryota</taxon>
        <taxon>Fungi</taxon>
        <taxon>Dikarya</taxon>
        <taxon>Ascomycota</taxon>
        <taxon>Pezizomycotina</taxon>
        <taxon>Dothideomycetes</taxon>
        <taxon>Pleosporomycetidae</taxon>
        <taxon>Venturiales</taxon>
        <taxon>Venturiaceae</taxon>
        <taxon>Venturia</taxon>
    </lineage>
</organism>
<accession>A0A4Z1PF91</accession>
<dbReference type="EMBL" id="SNSC02000002">
    <property type="protein sequence ID" value="TID27103.1"/>
    <property type="molecule type" value="Genomic_DNA"/>
</dbReference>
<keyword evidence="2" id="KW-1185">Reference proteome</keyword>
<name>A0A4Z1PF91_9PEZI</name>
<dbReference type="AlphaFoldDB" id="A0A4Z1PF91"/>
<proteinExistence type="predicted"/>
<dbReference type="Proteomes" id="UP000298493">
    <property type="component" value="Unassembled WGS sequence"/>
</dbReference>
<protein>
    <submittedName>
        <fullName evidence="1">Uncharacterized protein</fullName>
    </submittedName>
</protein>
<comment type="caution">
    <text evidence="1">The sequence shown here is derived from an EMBL/GenBank/DDBJ whole genome shotgun (WGS) entry which is preliminary data.</text>
</comment>
<gene>
    <name evidence="1" type="ORF">E6O75_ATG01596</name>
</gene>
<reference evidence="1 2" key="1">
    <citation type="submission" date="2019-04" db="EMBL/GenBank/DDBJ databases">
        <title>High contiguity whole genome sequence and gene annotation resource for two Venturia nashicola isolates.</title>
        <authorList>
            <person name="Prokchorchik M."/>
            <person name="Won K."/>
            <person name="Lee Y."/>
            <person name="Choi E.D."/>
            <person name="Segonzac C."/>
            <person name="Sohn K.H."/>
        </authorList>
    </citation>
    <scope>NUCLEOTIDE SEQUENCE [LARGE SCALE GENOMIC DNA]</scope>
    <source>
        <strain evidence="1 2">PRI2</strain>
    </source>
</reference>
<evidence type="ECO:0000313" key="1">
    <source>
        <dbReference type="EMBL" id="TID27103.1"/>
    </source>
</evidence>